<dbReference type="Gene3D" id="3.10.350.10">
    <property type="entry name" value="LysM domain"/>
    <property type="match status" value="2"/>
</dbReference>
<name>A0A6G1H4S3_9PEZI</name>
<dbReference type="GO" id="GO:0008061">
    <property type="term" value="F:chitin binding"/>
    <property type="evidence" value="ECO:0007669"/>
    <property type="project" value="UniProtKB-KW"/>
</dbReference>
<evidence type="ECO:0000313" key="6">
    <source>
        <dbReference type="EMBL" id="KAF1988221.1"/>
    </source>
</evidence>
<dbReference type="PANTHER" id="PTHR34997:SF1">
    <property type="entry name" value="PEPTIDOGLYCAN-BINDING LYSIN DOMAIN"/>
    <property type="match status" value="1"/>
</dbReference>
<feature type="compositionally biased region" description="Polar residues" evidence="3">
    <location>
        <begin position="615"/>
        <end position="628"/>
    </location>
</feature>
<keyword evidence="1" id="KW-0147">Chitin-binding</keyword>
<feature type="compositionally biased region" description="Polar residues" evidence="3">
    <location>
        <begin position="643"/>
        <end position="653"/>
    </location>
</feature>
<dbReference type="PROSITE" id="PS51782">
    <property type="entry name" value="LYSM"/>
    <property type="match status" value="2"/>
</dbReference>
<keyword evidence="4" id="KW-0732">Signal</keyword>
<reference evidence="6" key="1">
    <citation type="journal article" date="2020" name="Stud. Mycol.">
        <title>101 Dothideomycetes genomes: a test case for predicting lifestyles and emergence of pathogens.</title>
        <authorList>
            <person name="Haridas S."/>
            <person name="Albert R."/>
            <person name="Binder M."/>
            <person name="Bloem J."/>
            <person name="Labutti K."/>
            <person name="Salamov A."/>
            <person name="Andreopoulos B."/>
            <person name="Baker S."/>
            <person name="Barry K."/>
            <person name="Bills G."/>
            <person name="Bluhm B."/>
            <person name="Cannon C."/>
            <person name="Castanera R."/>
            <person name="Culley D."/>
            <person name="Daum C."/>
            <person name="Ezra D."/>
            <person name="Gonzalez J."/>
            <person name="Henrissat B."/>
            <person name="Kuo A."/>
            <person name="Liang C."/>
            <person name="Lipzen A."/>
            <person name="Lutzoni F."/>
            <person name="Magnuson J."/>
            <person name="Mondo S."/>
            <person name="Nolan M."/>
            <person name="Ohm R."/>
            <person name="Pangilinan J."/>
            <person name="Park H.-J."/>
            <person name="Ramirez L."/>
            <person name="Alfaro M."/>
            <person name="Sun H."/>
            <person name="Tritt A."/>
            <person name="Yoshinaga Y."/>
            <person name="Zwiers L.-H."/>
            <person name="Turgeon B."/>
            <person name="Goodwin S."/>
            <person name="Spatafora J."/>
            <person name="Crous P."/>
            <person name="Grigoriev I."/>
        </authorList>
    </citation>
    <scope>NUCLEOTIDE SEQUENCE</scope>
    <source>
        <strain evidence="6">CBS 113979</strain>
    </source>
</reference>
<evidence type="ECO:0000256" key="3">
    <source>
        <dbReference type="SAM" id="MobiDB-lite"/>
    </source>
</evidence>
<keyword evidence="2" id="KW-0843">Virulence</keyword>
<dbReference type="OrthoDB" id="5985073at2759"/>
<feature type="region of interest" description="Disordered" evidence="3">
    <location>
        <begin position="599"/>
        <end position="628"/>
    </location>
</feature>
<feature type="region of interest" description="Disordered" evidence="3">
    <location>
        <begin position="643"/>
        <end position="670"/>
    </location>
</feature>
<accession>A0A6G1H4S3</accession>
<evidence type="ECO:0000256" key="4">
    <source>
        <dbReference type="SAM" id="SignalP"/>
    </source>
</evidence>
<feature type="domain" description="LysM" evidence="5">
    <location>
        <begin position="350"/>
        <end position="396"/>
    </location>
</feature>
<dbReference type="InterPro" id="IPR052210">
    <property type="entry name" value="LysM1-like"/>
</dbReference>
<keyword evidence="7" id="KW-1185">Reference proteome</keyword>
<dbReference type="InterPro" id="IPR018392">
    <property type="entry name" value="LysM"/>
</dbReference>
<feature type="compositionally biased region" description="Acidic residues" evidence="3">
    <location>
        <begin position="602"/>
        <end position="611"/>
    </location>
</feature>
<dbReference type="PANTHER" id="PTHR34997">
    <property type="entry name" value="AM15"/>
    <property type="match status" value="1"/>
</dbReference>
<feature type="domain" description="LysM" evidence="5">
    <location>
        <begin position="263"/>
        <end position="311"/>
    </location>
</feature>
<proteinExistence type="predicted"/>
<evidence type="ECO:0000256" key="1">
    <source>
        <dbReference type="ARBA" id="ARBA00022669"/>
    </source>
</evidence>
<sequence length="693" mass="75140">MAPQFRYLLFAISAIFTLLPRSDAQYRLHNADSSVLVGADDACLEAYNAEVSCPATIGFLYADRFPDLPKSALEGLCTGECFQSLVEHRNNVSKSCESDVHYYNNVDSSSWNVTFLEDEAIYAHNLTCLIRSDGQFCNSWFQQSRNDNRTTECDECYMKTVFMQAVSPVESDADEMRLIYSSMSSSCSYDGPSATEVEHFLLSSPTPSRSCSSMYAIQPEDTFLRISTSQNISTSALVNANGLTYHSSSLPSPGTLCITQRCSVYAVQKGDTCTDIARSVGLSVPQLRAWNPTINGHCSNLKDMVNRTLCTSNPLGDYAVTSSQGASTLTAPAAIPTSQLAPNTTTHCGQFYQVSSGDSCATITTKFNVELKDFLFLNPGVDQNCTQLWKNYNYCVQPVGDITTYPGYSASSTSIQFRPESLTPLPWDYSIASNQANRTIIPIADQSRRDCWSYFWVNSPHRSTFSCWDVADWSEISLEQFLMWNPSLDQKAPNATADSTQDDGCRLEPSVSYCNAIASPTPPAPVPSGPPSPRATDEIEGCTDWVQSLAAVSCQDVLLPAVRLSMSTFYKMNPSVKSDCSGAVNGMFYCCSTRDGGLPGISEEDDDETGDYPDASSTAGNETSWNGTSVPTVLLSSSAIGTALPTKSSSTGASYPKESSGLHSDYMSSTVSAVPNSAQLNEALSYPTSTTPS</sequence>
<dbReference type="EMBL" id="ML977149">
    <property type="protein sequence ID" value="KAF1988221.1"/>
    <property type="molecule type" value="Genomic_DNA"/>
</dbReference>
<evidence type="ECO:0000256" key="2">
    <source>
        <dbReference type="ARBA" id="ARBA00023026"/>
    </source>
</evidence>
<feature type="chain" id="PRO_5026093105" evidence="4">
    <location>
        <begin position="25"/>
        <end position="693"/>
    </location>
</feature>
<evidence type="ECO:0000313" key="7">
    <source>
        <dbReference type="Proteomes" id="UP000800041"/>
    </source>
</evidence>
<gene>
    <name evidence="6" type="ORF">K402DRAFT_373987</name>
</gene>
<dbReference type="SMART" id="SM00257">
    <property type="entry name" value="LysM"/>
    <property type="match status" value="3"/>
</dbReference>
<dbReference type="SUPFAM" id="SSF54106">
    <property type="entry name" value="LysM domain"/>
    <property type="match status" value="2"/>
</dbReference>
<dbReference type="Proteomes" id="UP000800041">
    <property type="component" value="Unassembled WGS sequence"/>
</dbReference>
<organism evidence="6 7">
    <name type="scientific">Aulographum hederae CBS 113979</name>
    <dbReference type="NCBI Taxonomy" id="1176131"/>
    <lineage>
        <taxon>Eukaryota</taxon>
        <taxon>Fungi</taxon>
        <taxon>Dikarya</taxon>
        <taxon>Ascomycota</taxon>
        <taxon>Pezizomycotina</taxon>
        <taxon>Dothideomycetes</taxon>
        <taxon>Pleosporomycetidae</taxon>
        <taxon>Aulographales</taxon>
        <taxon>Aulographaceae</taxon>
    </lineage>
</organism>
<dbReference type="AlphaFoldDB" id="A0A6G1H4S3"/>
<feature type="signal peptide" evidence="4">
    <location>
        <begin position="1"/>
        <end position="24"/>
    </location>
</feature>
<dbReference type="InterPro" id="IPR036779">
    <property type="entry name" value="LysM_dom_sf"/>
</dbReference>
<dbReference type="CDD" id="cd00118">
    <property type="entry name" value="LysM"/>
    <property type="match status" value="2"/>
</dbReference>
<protein>
    <submittedName>
        <fullName evidence="6">Carbohydrate-binding module family 50 protein</fullName>
    </submittedName>
</protein>
<evidence type="ECO:0000259" key="5">
    <source>
        <dbReference type="PROSITE" id="PS51782"/>
    </source>
</evidence>
<dbReference type="Pfam" id="PF01476">
    <property type="entry name" value="LysM"/>
    <property type="match status" value="3"/>
</dbReference>